<feature type="non-terminal residue" evidence="2">
    <location>
        <position position="1"/>
    </location>
</feature>
<proteinExistence type="predicted"/>
<dbReference type="VEuPathDB" id="CryptoDB:Cvel_8178"/>
<gene>
    <name evidence="2" type="ORF">Cvel_8178</name>
</gene>
<dbReference type="EMBL" id="CDMZ01003635">
    <property type="protein sequence ID" value="CEM47087.1"/>
    <property type="molecule type" value="Genomic_DNA"/>
</dbReference>
<accession>A0A0G4HS49</accession>
<feature type="region of interest" description="Disordered" evidence="1">
    <location>
        <begin position="195"/>
        <end position="239"/>
    </location>
</feature>
<feature type="compositionally biased region" description="Basic and acidic residues" evidence="1">
    <location>
        <begin position="113"/>
        <end position="128"/>
    </location>
</feature>
<organism evidence="2">
    <name type="scientific">Chromera velia CCMP2878</name>
    <dbReference type="NCBI Taxonomy" id="1169474"/>
    <lineage>
        <taxon>Eukaryota</taxon>
        <taxon>Sar</taxon>
        <taxon>Alveolata</taxon>
        <taxon>Colpodellida</taxon>
        <taxon>Chromeraceae</taxon>
        <taxon>Chromera</taxon>
    </lineage>
</organism>
<feature type="region of interest" description="Disordered" evidence="1">
    <location>
        <begin position="100"/>
        <end position="135"/>
    </location>
</feature>
<protein>
    <submittedName>
        <fullName evidence="2">Uncharacterized protein</fullName>
    </submittedName>
</protein>
<name>A0A0G4HS49_9ALVE</name>
<evidence type="ECO:0000313" key="2">
    <source>
        <dbReference type="EMBL" id="CEM47087.1"/>
    </source>
</evidence>
<feature type="compositionally biased region" description="Basic and acidic residues" evidence="1">
    <location>
        <begin position="219"/>
        <end position="233"/>
    </location>
</feature>
<sequence>VLGEASYDNADTYGTPKLTDDFKLEAGIFSSLVTYTEEGNAVTDSFIDMKPDQPPAADSSLTYEGGFPTAELFVSFIVRQGREENGNTISSSSERLVLEQAAAPSGSRKSTRRLHEIQADEESKRELQSETNTPGGDYITVFMPLPSESAQQAAKEALAVQKYSSTAAQLTSNGGTWLLECSLLDVQNIRHLQQVGSDDESEGRGDELMNIAAAEYEDSSDKDGDGQRAREIADVLGHL</sequence>
<dbReference type="AlphaFoldDB" id="A0A0G4HS49"/>
<evidence type="ECO:0000256" key="1">
    <source>
        <dbReference type="SAM" id="MobiDB-lite"/>
    </source>
</evidence>
<reference evidence="2" key="1">
    <citation type="submission" date="2014-11" db="EMBL/GenBank/DDBJ databases">
        <authorList>
            <person name="Otto D Thomas"/>
            <person name="Naeem Raeece"/>
        </authorList>
    </citation>
    <scope>NUCLEOTIDE SEQUENCE</scope>
</reference>